<dbReference type="AlphaFoldDB" id="A0A9P0QTX6"/>
<dbReference type="Proteomes" id="UP000837801">
    <property type="component" value="Unassembled WGS sequence"/>
</dbReference>
<name>A0A9P0QTX6_9ASCO</name>
<evidence type="ECO:0008006" key="4">
    <source>
        <dbReference type="Google" id="ProtNLM"/>
    </source>
</evidence>
<evidence type="ECO:0000313" key="3">
    <source>
        <dbReference type="Proteomes" id="UP000837801"/>
    </source>
</evidence>
<keyword evidence="3" id="KW-1185">Reference proteome</keyword>
<comment type="caution">
    <text evidence="2">The sequence shown here is derived from an EMBL/GenBank/DDBJ whole genome shotgun (WGS) entry which is preliminary data.</text>
</comment>
<sequence>MWTRAYDSDLQQYYFINDEDNSISYDSPCEVQYTPEIKSVKSGPFSSLKRKKSSSSATSSCCNFSKKSPSSASVSSSSSSSSVLSKITSVLSRKSSNSGNKSKNSISRSMSASSSSSQTLNNEEYSEEVFNQYNLPIETMKSLDFNTASFEDSNSIISGLDDEYLLENPINYRGNVGKNFFNGYQSDEESLSEESIHSYYYENSGEEYYEYEDESVYDFEKEKERLELRMQIRQELEA</sequence>
<feature type="region of interest" description="Disordered" evidence="1">
    <location>
        <begin position="40"/>
        <end position="123"/>
    </location>
</feature>
<reference evidence="2" key="1">
    <citation type="submission" date="2022-03" db="EMBL/GenBank/DDBJ databases">
        <authorList>
            <person name="Legras J.-L."/>
            <person name="Devillers H."/>
            <person name="Grondin C."/>
        </authorList>
    </citation>
    <scope>NUCLEOTIDE SEQUENCE</scope>
    <source>
        <strain evidence="2">CLIB 1423</strain>
    </source>
</reference>
<feature type="compositionally biased region" description="Low complexity" evidence="1">
    <location>
        <begin position="54"/>
        <end position="117"/>
    </location>
</feature>
<protein>
    <recommendedName>
        <fullName evidence="4">WW domain-containing protein</fullName>
    </recommendedName>
</protein>
<gene>
    <name evidence="2" type="ORF">CLIB1423_29S00650</name>
</gene>
<dbReference type="OrthoDB" id="4020766at2759"/>
<accession>A0A9P0QTX6</accession>
<evidence type="ECO:0000313" key="2">
    <source>
        <dbReference type="EMBL" id="CAH2355594.1"/>
    </source>
</evidence>
<dbReference type="EMBL" id="CAKXYY010000029">
    <property type="protein sequence ID" value="CAH2355594.1"/>
    <property type="molecule type" value="Genomic_DNA"/>
</dbReference>
<organism evidence="2 3">
    <name type="scientific">[Candida] railenensis</name>
    <dbReference type="NCBI Taxonomy" id="45579"/>
    <lineage>
        <taxon>Eukaryota</taxon>
        <taxon>Fungi</taxon>
        <taxon>Dikarya</taxon>
        <taxon>Ascomycota</taxon>
        <taxon>Saccharomycotina</taxon>
        <taxon>Pichiomycetes</taxon>
        <taxon>Debaryomycetaceae</taxon>
        <taxon>Kurtzmaniella</taxon>
    </lineage>
</organism>
<evidence type="ECO:0000256" key="1">
    <source>
        <dbReference type="SAM" id="MobiDB-lite"/>
    </source>
</evidence>
<proteinExistence type="predicted"/>